<gene>
    <name evidence="1" type="ORF">EEQ99_02355</name>
</gene>
<accession>A0A432NXP1</accession>
<sequence>MKFLKEQPIVLKASGDPQPEVSGFGLLASAKIQDGKVTVTPIFSNKTSIELEITFRNSHYFIVDLEDAAGDVVHINDFLPPPLPSQPPLQIQPGQDYWINFPIDTSKPPYAGNLEFDPTKTPYRFRFQVNSDTFRAEASITIDVTS</sequence>
<reference evidence="1 2" key="1">
    <citation type="journal article" date="2015" name="Int. J. Syst. Evol. Microbiol.">
        <title>Rhizobium anhuiense sp. nov., isolated from effective nodules of Vicia faba and Pisum sativum.</title>
        <authorList>
            <person name="Zhang Y.J."/>
            <person name="Zheng W.T."/>
            <person name="Everall I."/>
            <person name="Young J.P."/>
            <person name="Zhang X.X."/>
            <person name="Tian C.F."/>
            <person name="Sui X.H."/>
            <person name="Wang E.T."/>
            <person name="Chen W.X."/>
        </authorList>
    </citation>
    <scope>NUCLEOTIDE SEQUENCE [LARGE SCALE GENOMIC DNA]</scope>
    <source>
        <strain evidence="1 2">CCBAU 23252</strain>
    </source>
</reference>
<dbReference type="Proteomes" id="UP000273611">
    <property type="component" value="Unassembled WGS sequence"/>
</dbReference>
<dbReference type="EMBL" id="RIBW01000001">
    <property type="protein sequence ID" value="RUM04417.1"/>
    <property type="molecule type" value="Genomic_DNA"/>
</dbReference>
<evidence type="ECO:0000313" key="2">
    <source>
        <dbReference type="Proteomes" id="UP000273611"/>
    </source>
</evidence>
<name>A0A432NXP1_9HYPH</name>
<evidence type="ECO:0000313" key="1">
    <source>
        <dbReference type="EMBL" id="RUM04417.1"/>
    </source>
</evidence>
<protein>
    <submittedName>
        <fullName evidence="1">Uncharacterized protein</fullName>
    </submittedName>
</protein>
<comment type="caution">
    <text evidence="1">The sequence shown here is derived from an EMBL/GenBank/DDBJ whole genome shotgun (WGS) entry which is preliminary data.</text>
</comment>
<organism evidence="1 2">
    <name type="scientific">Rhizobium anhuiense</name>
    <dbReference type="NCBI Taxonomy" id="1184720"/>
    <lineage>
        <taxon>Bacteria</taxon>
        <taxon>Pseudomonadati</taxon>
        <taxon>Pseudomonadota</taxon>
        <taxon>Alphaproteobacteria</taxon>
        <taxon>Hyphomicrobiales</taxon>
        <taxon>Rhizobiaceae</taxon>
        <taxon>Rhizobium/Agrobacterium group</taxon>
        <taxon>Rhizobium</taxon>
    </lineage>
</organism>
<dbReference type="RefSeq" id="WP_127429967.1">
    <property type="nucleotide sequence ID" value="NZ_BMFI01000003.1"/>
</dbReference>
<proteinExistence type="predicted"/>
<dbReference type="AlphaFoldDB" id="A0A432NXP1"/>